<feature type="domain" description="FLYWCH-type" evidence="4">
    <location>
        <begin position="9"/>
        <end position="65"/>
    </location>
</feature>
<dbReference type="AlphaFoldDB" id="A0A815YJM5"/>
<sequence>MSTAPSLSFSISNKRKQILICDGFIFQLNRTRPRLKYWRCKDRTCSAYIHTDHKNQYVGKSGDHNLHLPVPEQVEVALFKEKVKERVLKETTAIGKIYDKEMASLTLSDGALNLIPLPEEAKASLNRLRRQTTPPLPTSSFFDVPDAYSTTTTGAHFLFSDTVVRKKRVILFATDEQLRMLFSTKTIMIDGTFSACVPQFDQVFSLHCVKFSMCYWVVAWSDCYNIQACLRGIGCSSSTS</sequence>
<protein>
    <recommendedName>
        <fullName evidence="4">FLYWCH-type domain-containing protein</fullName>
    </recommendedName>
</protein>
<evidence type="ECO:0000256" key="1">
    <source>
        <dbReference type="ARBA" id="ARBA00022723"/>
    </source>
</evidence>
<dbReference type="Pfam" id="PF04500">
    <property type="entry name" value="FLYWCH"/>
    <property type="match status" value="1"/>
</dbReference>
<name>A0A815YJM5_9BILA</name>
<keyword evidence="3" id="KW-0862">Zinc</keyword>
<evidence type="ECO:0000256" key="2">
    <source>
        <dbReference type="ARBA" id="ARBA00022771"/>
    </source>
</evidence>
<dbReference type="Proteomes" id="UP000663832">
    <property type="component" value="Unassembled WGS sequence"/>
</dbReference>
<dbReference type="InterPro" id="IPR007588">
    <property type="entry name" value="Znf_FLYWCH"/>
</dbReference>
<dbReference type="EMBL" id="CAJNOI010005851">
    <property type="protein sequence ID" value="CAF1571398.1"/>
    <property type="molecule type" value="Genomic_DNA"/>
</dbReference>
<keyword evidence="1" id="KW-0479">Metal-binding</keyword>
<evidence type="ECO:0000313" key="5">
    <source>
        <dbReference type="EMBL" id="CAF1571398.1"/>
    </source>
</evidence>
<keyword evidence="7" id="KW-1185">Reference proteome</keyword>
<evidence type="ECO:0000313" key="6">
    <source>
        <dbReference type="EMBL" id="CAF1669169.1"/>
    </source>
</evidence>
<dbReference type="EMBL" id="CAJNOM010006263">
    <property type="protein sequence ID" value="CAF1669169.1"/>
    <property type="molecule type" value="Genomic_DNA"/>
</dbReference>
<evidence type="ECO:0000313" key="8">
    <source>
        <dbReference type="Proteomes" id="UP000663877"/>
    </source>
</evidence>
<proteinExistence type="predicted"/>
<accession>A0A815YJM5</accession>
<dbReference type="Gene3D" id="2.20.25.240">
    <property type="match status" value="1"/>
</dbReference>
<evidence type="ECO:0000259" key="4">
    <source>
        <dbReference type="Pfam" id="PF04500"/>
    </source>
</evidence>
<organism evidence="5 8">
    <name type="scientific">Adineta steineri</name>
    <dbReference type="NCBI Taxonomy" id="433720"/>
    <lineage>
        <taxon>Eukaryota</taxon>
        <taxon>Metazoa</taxon>
        <taxon>Spiralia</taxon>
        <taxon>Gnathifera</taxon>
        <taxon>Rotifera</taxon>
        <taxon>Eurotatoria</taxon>
        <taxon>Bdelloidea</taxon>
        <taxon>Adinetida</taxon>
        <taxon>Adinetidae</taxon>
        <taxon>Adineta</taxon>
    </lineage>
</organism>
<evidence type="ECO:0000313" key="7">
    <source>
        <dbReference type="Proteomes" id="UP000663832"/>
    </source>
</evidence>
<comment type="caution">
    <text evidence="5">The sequence shown here is derived from an EMBL/GenBank/DDBJ whole genome shotgun (WGS) entry which is preliminary data.</text>
</comment>
<evidence type="ECO:0000256" key="3">
    <source>
        <dbReference type="ARBA" id="ARBA00022833"/>
    </source>
</evidence>
<gene>
    <name evidence="5" type="ORF">BJG266_LOCUS47788</name>
    <name evidence="6" type="ORF">QVE165_LOCUS64838</name>
</gene>
<reference evidence="5" key="1">
    <citation type="submission" date="2021-02" db="EMBL/GenBank/DDBJ databases">
        <authorList>
            <person name="Nowell W R."/>
        </authorList>
    </citation>
    <scope>NUCLEOTIDE SEQUENCE</scope>
</reference>
<dbReference type="GO" id="GO:0008270">
    <property type="term" value="F:zinc ion binding"/>
    <property type="evidence" value="ECO:0007669"/>
    <property type="project" value="UniProtKB-KW"/>
</dbReference>
<keyword evidence="2" id="KW-0863">Zinc-finger</keyword>
<dbReference type="OrthoDB" id="167578at2759"/>
<dbReference type="Proteomes" id="UP000663877">
    <property type="component" value="Unassembled WGS sequence"/>
</dbReference>